<evidence type="ECO:0000313" key="3">
    <source>
        <dbReference type="EMBL" id="MBB5895978.1"/>
    </source>
</evidence>
<dbReference type="InterPro" id="IPR006680">
    <property type="entry name" value="Amidohydro-rel"/>
</dbReference>
<evidence type="ECO:0000259" key="2">
    <source>
        <dbReference type="Pfam" id="PF04909"/>
    </source>
</evidence>
<gene>
    <name evidence="3" type="ORF">BJ998_007174</name>
</gene>
<evidence type="ECO:0000256" key="1">
    <source>
        <dbReference type="ARBA" id="ARBA00023239"/>
    </source>
</evidence>
<keyword evidence="3" id="KW-0378">Hydrolase</keyword>
<dbReference type="PANTHER" id="PTHR21240">
    <property type="entry name" value="2-AMINO-3-CARBOXYLMUCONATE-6-SEMIALDEHYDE DECARBOXYLASE"/>
    <property type="match status" value="1"/>
</dbReference>
<organism evidence="3 4">
    <name type="scientific">Kutzneria kofuensis</name>
    <dbReference type="NCBI Taxonomy" id="103725"/>
    <lineage>
        <taxon>Bacteria</taxon>
        <taxon>Bacillati</taxon>
        <taxon>Actinomycetota</taxon>
        <taxon>Actinomycetes</taxon>
        <taxon>Pseudonocardiales</taxon>
        <taxon>Pseudonocardiaceae</taxon>
        <taxon>Kutzneria</taxon>
    </lineage>
</organism>
<dbReference type="GO" id="GO:0019748">
    <property type="term" value="P:secondary metabolic process"/>
    <property type="evidence" value="ECO:0007669"/>
    <property type="project" value="TreeGrafter"/>
</dbReference>
<comment type="caution">
    <text evidence="3">The sequence shown here is derived from an EMBL/GenBank/DDBJ whole genome shotgun (WGS) entry which is preliminary data.</text>
</comment>
<accession>A0A7W9KNS6</accession>
<dbReference type="PANTHER" id="PTHR21240:SF31">
    <property type="entry name" value="AMIDOHYDROLASE FAMILY PROTEIN (AFU_ORTHOLOGUE AFUA_7G05840)"/>
    <property type="match status" value="1"/>
</dbReference>
<sequence length="131" mass="14994">MRIVLGHLGENLPYGLWRLDNHNAWHGRRASGYRAKRDVADYFLANFLITTSGNFTTRTLLSAIMTIGSDRILFSTDWPFENVDHAATWFDSAAISETDRRKIGRDNARPRIPPRHVIRRKAVGSAGRFLR</sequence>
<dbReference type="Proteomes" id="UP000585638">
    <property type="component" value="Unassembled WGS sequence"/>
</dbReference>
<dbReference type="AlphaFoldDB" id="A0A7W9KNS6"/>
<feature type="domain" description="Amidohydrolase-related" evidence="2">
    <location>
        <begin position="2"/>
        <end position="109"/>
    </location>
</feature>
<dbReference type="Pfam" id="PF04909">
    <property type="entry name" value="Amidohydro_2"/>
    <property type="match status" value="1"/>
</dbReference>
<protein>
    <submittedName>
        <fullName evidence="3">Putative TIM-barrel fold metal-dependent hydrolase</fullName>
    </submittedName>
</protein>
<dbReference type="EMBL" id="JACHIR010000001">
    <property type="protein sequence ID" value="MBB5895978.1"/>
    <property type="molecule type" value="Genomic_DNA"/>
</dbReference>
<keyword evidence="1" id="KW-0456">Lyase</keyword>
<proteinExistence type="predicted"/>
<dbReference type="InterPro" id="IPR032466">
    <property type="entry name" value="Metal_Hydrolase"/>
</dbReference>
<reference evidence="3 4" key="1">
    <citation type="submission" date="2020-08" db="EMBL/GenBank/DDBJ databases">
        <title>Sequencing the genomes of 1000 actinobacteria strains.</title>
        <authorList>
            <person name="Klenk H.-P."/>
        </authorList>
    </citation>
    <scope>NUCLEOTIDE SEQUENCE [LARGE SCALE GENOMIC DNA]</scope>
    <source>
        <strain evidence="3 4">DSM 43851</strain>
    </source>
</reference>
<dbReference type="GO" id="GO:0016787">
    <property type="term" value="F:hydrolase activity"/>
    <property type="evidence" value="ECO:0007669"/>
    <property type="project" value="UniProtKB-KW"/>
</dbReference>
<dbReference type="Gene3D" id="3.20.20.140">
    <property type="entry name" value="Metal-dependent hydrolases"/>
    <property type="match status" value="1"/>
</dbReference>
<evidence type="ECO:0000313" key="4">
    <source>
        <dbReference type="Proteomes" id="UP000585638"/>
    </source>
</evidence>
<dbReference type="InterPro" id="IPR032465">
    <property type="entry name" value="ACMSD"/>
</dbReference>
<keyword evidence="4" id="KW-1185">Reference proteome</keyword>
<name>A0A7W9KNS6_9PSEU</name>
<dbReference type="SUPFAM" id="SSF51556">
    <property type="entry name" value="Metallo-dependent hydrolases"/>
    <property type="match status" value="1"/>
</dbReference>
<dbReference type="GO" id="GO:0005829">
    <property type="term" value="C:cytosol"/>
    <property type="evidence" value="ECO:0007669"/>
    <property type="project" value="TreeGrafter"/>
</dbReference>
<dbReference type="GO" id="GO:0016831">
    <property type="term" value="F:carboxy-lyase activity"/>
    <property type="evidence" value="ECO:0007669"/>
    <property type="project" value="InterPro"/>
</dbReference>